<comment type="caution">
    <text evidence="9">The sequence shown here is derived from an EMBL/GenBank/DDBJ whole genome shotgun (WGS) entry which is preliminary data.</text>
</comment>
<gene>
    <name evidence="9" type="ORF">J2S15_001022</name>
</gene>
<dbReference type="InterPro" id="IPR051819">
    <property type="entry name" value="PTS_sugar-specific_EIIB"/>
</dbReference>
<evidence type="ECO:0000256" key="4">
    <source>
        <dbReference type="ARBA" id="ARBA00022679"/>
    </source>
</evidence>
<dbReference type="PROSITE" id="PS51100">
    <property type="entry name" value="PTS_EIIB_TYPE_3"/>
    <property type="match status" value="1"/>
</dbReference>
<keyword evidence="3" id="KW-0762">Sugar transport</keyword>
<evidence type="ECO:0000256" key="3">
    <source>
        <dbReference type="ARBA" id="ARBA00022597"/>
    </source>
</evidence>
<proteinExistence type="predicted"/>
<dbReference type="InterPro" id="IPR036095">
    <property type="entry name" value="PTS_EIIB-like_sf"/>
</dbReference>
<accession>A0ABU0E0R1</accession>
<dbReference type="Proteomes" id="UP001230220">
    <property type="component" value="Unassembled WGS sequence"/>
</dbReference>
<evidence type="ECO:0000313" key="9">
    <source>
        <dbReference type="EMBL" id="MDQ0360291.1"/>
    </source>
</evidence>
<evidence type="ECO:0000256" key="7">
    <source>
        <dbReference type="PROSITE-ProRule" id="PRU00423"/>
    </source>
</evidence>
<dbReference type="CDD" id="cd05564">
    <property type="entry name" value="PTS_IIB_chitobiose_lichenan"/>
    <property type="match status" value="1"/>
</dbReference>
<dbReference type="Gene3D" id="3.40.50.2300">
    <property type="match status" value="1"/>
</dbReference>
<keyword evidence="1" id="KW-0813">Transport</keyword>
<evidence type="ECO:0000256" key="1">
    <source>
        <dbReference type="ARBA" id="ARBA00022448"/>
    </source>
</evidence>
<dbReference type="PANTHER" id="PTHR34581:SF2">
    <property type="entry name" value="PTS SYSTEM N,N'-DIACETYLCHITOBIOSE-SPECIFIC EIIB COMPONENT"/>
    <property type="match status" value="1"/>
</dbReference>
<dbReference type="InterPro" id="IPR013012">
    <property type="entry name" value="PTS_EIIB_3"/>
</dbReference>
<keyword evidence="2" id="KW-0597">Phosphoprotein</keyword>
<keyword evidence="10" id="KW-1185">Reference proteome</keyword>
<protein>
    <submittedName>
        <fullName evidence="9">PTS system cellobiose-specific IIB component</fullName>
    </submittedName>
</protein>
<dbReference type="RefSeq" id="WP_307406069.1">
    <property type="nucleotide sequence ID" value="NZ_JAUSUR010000001.1"/>
</dbReference>
<evidence type="ECO:0000256" key="2">
    <source>
        <dbReference type="ARBA" id="ARBA00022553"/>
    </source>
</evidence>
<feature type="domain" description="PTS EIIB type-3" evidence="8">
    <location>
        <begin position="3"/>
        <end position="105"/>
    </location>
</feature>
<feature type="modified residue" description="Phosphocysteine; by EIIA" evidence="7">
    <location>
        <position position="10"/>
    </location>
</feature>
<name>A0ABU0E0R1_9FIRM</name>
<dbReference type="Pfam" id="PF02302">
    <property type="entry name" value="PTS_IIB"/>
    <property type="match status" value="1"/>
</dbReference>
<dbReference type="PANTHER" id="PTHR34581">
    <property type="entry name" value="PTS SYSTEM N,N'-DIACETYLCHITOBIOSE-SPECIFIC EIIB COMPONENT"/>
    <property type="match status" value="1"/>
</dbReference>
<reference evidence="9 10" key="1">
    <citation type="submission" date="2023-07" db="EMBL/GenBank/DDBJ databases">
        <title>Genomic Encyclopedia of Type Strains, Phase IV (KMG-IV): sequencing the most valuable type-strain genomes for metagenomic binning, comparative biology and taxonomic classification.</title>
        <authorList>
            <person name="Goeker M."/>
        </authorList>
    </citation>
    <scope>NUCLEOTIDE SEQUENCE [LARGE SCALE GENOMIC DNA]</scope>
    <source>
        <strain evidence="9 10">DSM 16784</strain>
    </source>
</reference>
<evidence type="ECO:0000313" key="10">
    <source>
        <dbReference type="Proteomes" id="UP001230220"/>
    </source>
</evidence>
<keyword evidence="5" id="KW-0598">Phosphotransferase system</keyword>
<evidence type="ECO:0000259" key="8">
    <source>
        <dbReference type="PROSITE" id="PS51100"/>
    </source>
</evidence>
<sequence length="105" mass="11548">MPKYNVLLCCGAGMSSGFLAQRAQKAAEKKAADMNIDAKSQSVVEDVIEDYDVLLLGPHYESHLDEFEEIVEPFDIPVAVIPQEIYGSLDGEGLVDFALKTLEEQ</sequence>
<evidence type="ECO:0000256" key="6">
    <source>
        <dbReference type="ARBA" id="ARBA00022777"/>
    </source>
</evidence>
<dbReference type="InterPro" id="IPR003501">
    <property type="entry name" value="PTS_EIIB_2/3"/>
</dbReference>
<evidence type="ECO:0000256" key="5">
    <source>
        <dbReference type="ARBA" id="ARBA00022683"/>
    </source>
</evidence>
<keyword evidence="6" id="KW-0418">Kinase</keyword>
<dbReference type="SUPFAM" id="SSF52794">
    <property type="entry name" value="PTS system IIB component-like"/>
    <property type="match status" value="1"/>
</dbReference>
<organism evidence="9 10">
    <name type="scientific">Breznakia pachnodae</name>
    <dbReference type="NCBI Taxonomy" id="265178"/>
    <lineage>
        <taxon>Bacteria</taxon>
        <taxon>Bacillati</taxon>
        <taxon>Bacillota</taxon>
        <taxon>Erysipelotrichia</taxon>
        <taxon>Erysipelotrichales</taxon>
        <taxon>Erysipelotrichaceae</taxon>
        <taxon>Breznakia</taxon>
    </lineage>
</organism>
<keyword evidence="4" id="KW-0808">Transferase</keyword>
<dbReference type="EMBL" id="JAUSUR010000001">
    <property type="protein sequence ID" value="MDQ0360291.1"/>
    <property type="molecule type" value="Genomic_DNA"/>
</dbReference>